<dbReference type="SUPFAM" id="SSF111369">
    <property type="entry name" value="HlyD-like secretion proteins"/>
    <property type="match status" value="1"/>
</dbReference>
<evidence type="ECO:0000313" key="6">
    <source>
        <dbReference type="EMBL" id="MFD2547776.1"/>
    </source>
</evidence>
<evidence type="ECO:0000256" key="1">
    <source>
        <dbReference type="ARBA" id="ARBA00004196"/>
    </source>
</evidence>
<dbReference type="InterPro" id="IPR058625">
    <property type="entry name" value="MdtA-like_BSH"/>
</dbReference>
<dbReference type="Gene3D" id="1.10.287.470">
    <property type="entry name" value="Helix hairpin bin"/>
    <property type="match status" value="1"/>
</dbReference>
<dbReference type="Gene3D" id="2.40.50.100">
    <property type="match status" value="1"/>
</dbReference>
<sequence>MVKRFFRTAKTIRVSCAVVIWLISCGGPQQEGAGGIAPVDVDFMDVQPTSTAVEKRYPGTIEGTVNVDVKAQVTGYLERIYVQEGDYVQQGQTLFKIKDDVYSEQVENSAASLQAALAAEEIARIELEKIRPLVAGKVVTELQLKTAEANYAASKAQVSQARATLGSSRINAGFTLIKAPVGGYIGRIPNRVGNLITPADPLPLTTLSEIHQVFVYFSLSEADYLAFFQDQQQNKEMNSVEFIMADGKKYAHTGRLEAASGNVDRTTGSVPLKAVFVNPNKMLRAGGSGKVIIRKKLDNVLTVPMASVKDIQDKYFVFTLGDSNKIAMKAIEIAGRAENDYILKSGLNQGEKVALNRIDILTEGMSVVPSLSDSTKTSQ</sequence>
<dbReference type="Proteomes" id="UP001597545">
    <property type="component" value="Unassembled WGS sequence"/>
</dbReference>
<reference evidence="7" key="1">
    <citation type="journal article" date="2019" name="Int. J. Syst. Evol. Microbiol.">
        <title>The Global Catalogue of Microorganisms (GCM) 10K type strain sequencing project: providing services to taxonomists for standard genome sequencing and annotation.</title>
        <authorList>
            <consortium name="The Broad Institute Genomics Platform"/>
            <consortium name="The Broad Institute Genome Sequencing Center for Infectious Disease"/>
            <person name="Wu L."/>
            <person name="Ma J."/>
        </authorList>
    </citation>
    <scope>NUCLEOTIDE SEQUENCE [LARGE SCALE GENOMIC DNA]</scope>
    <source>
        <strain evidence="7">KCTC 42662</strain>
    </source>
</reference>
<protein>
    <submittedName>
        <fullName evidence="6">Efflux RND transporter periplasmic adaptor subunit</fullName>
    </submittedName>
</protein>
<dbReference type="InterPro" id="IPR006143">
    <property type="entry name" value="RND_pump_MFP"/>
</dbReference>
<dbReference type="PRINTS" id="PR01490">
    <property type="entry name" value="RTXTOXIND"/>
</dbReference>
<feature type="domain" description="Multidrug resistance protein MdtA-like C-terminal permuted SH3" evidence="5">
    <location>
        <begin position="299"/>
        <end position="359"/>
    </location>
</feature>
<dbReference type="Gene3D" id="2.40.30.170">
    <property type="match status" value="1"/>
</dbReference>
<dbReference type="EMBL" id="JBHULR010000003">
    <property type="protein sequence ID" value="MFD2547776.1"/>
    <property type="molecule type" value="Genomic_DNA"/>
</dbReference>
<organism evidence="6 7">
    <name type="scientific">Sphingobacterium suaedae</name>
    <dbReference type="NCBI Taxonomy" id="1686402"/>
    <lineage>
        <taxon>Bacteria</taxon>
        <taxon>Pseudomonadati</taxon>
        <taxon>Bacteroidota</taxon>
        <taxon>Sphingobacteriia</taxon>
        <taxon>Sphingobacteriales</taxon>
        <taxon>Sphingobacteriaceae</taxon>
        <taxon>Sphingobacterium</taxon>
    </lineage>
</organism>
<dbReference type="PANTHER" id="PTHR30158:SF23">
    <property type="entry name" value="MULTIDRUG RESISTANCE PROTEIN MEXA"/>
    <property type="match status" value="1"/>
</dbReference>
<dbReference type="Pfam" id="PF25917">
    <property type="entry name" value="BSH_RND"/>
    <property type="match status" value="1"/>
</dbReference>
<dbReference type="Gene3D" id="2.40.420.20">
    <property type="match status" value="1"/>
</dbReference>
<dbReference type="InterPro" id="IPR058627">
    <property type="entry name" value="MdtA-like_C"/>
</dbReference>
<feature type="domain" description="Multidrug resistance protein MdtA-like beta-barrel" evidence="4">
    <location>
        <begin position="213"/>
        <end position="287"/>
    </location>
</feature>
<comment type="similarity">
    <text evidence="2">Belongs to the membrane fusion protein (MFP) (TC 8.A.1) family.</text>
</comment>
<dbReference type="Pfam" id="PF25944">
    <property type="entry name" value="Beta-barrel_RND"/>
    <property type="match status" value="1"/>
</dbReference>
<dbReference type="PROSITE" id="PS51257">
    <property type="entry name" value="PROKAR_LIPOPROTEIN"/>
    <property type="match status" value="1"/>
</dbReference>
<dbReference type="Pfam" id="PF25967">
    <property type="entry name" value="RND-MFP_C"/>
    <property type="match status" value="1"/>
</dbReference>
<dbReference type="PANTHER" id="PTHR30158">
    <property type="entry name" value="ACRA/E-RELATED COMPONENT OF DRUG EFFLUX TRANSPORTER"/>
    <property type="match status" value="1"/>
</dbReference>
<proteinExistence type="inferred from homology"/>
<evidence type="ECO:0000259" key="4">
    <source>
        <dbReference type="Pfam" id="PF25944"/>
    </source>
</evidence>
<evidence type="ECO:0000313" key="7">
    <source>
        <dbReference type="Proteomes" id="UP001597545"/>
    </source>
</evidence>
<accession>A0ABW5KJP9</accession>
<evidence type="ECO:0000256" key="2">
    <source>
        <dbReference type="ARBA" id="ARBA00009477"/>
    </source>
</evidence>
<name>A0ABW5KJP9_9SPHI</name>
<evidence type="ECO:0000259" key="5">
    <source>
        <dbReference type="Pfam" id="PF25967"/>
    </source>
</evidence>
<dbReference type="RefSeq" id="WP_380902855.1">
    <property type="nucleotide sequence ID" value="NZ_JBHUEG010000007.1"/>
</dbReference>
<dbReference type="InterPro" id="IPR058626">
    <property type="entry name" value="MdtA-like_b-barrel"/>
</dbReference>
<dbReference type="NCBIfam" id="TIGR01730">
    <property type="entry name" value="RND_mfp"/>
    <property type="match status" value="1"/>
</dbReference>
<comment type="subcellular location">
    <subcellularLocation>
        <location evidence="1">Cell envelope</location>
    </subcellularLocation>
</comment>
<gene>
    <name evidence="6" type="ORF">ACFSR5_08985</name>
</gene>
<keyword evidence="7" id="KW-1185">Reference proteome</keyword>
<feature type="domain" description="Multidrug resistance protein MdtA-like barrel-sandwich hybrid" evidence="3">
    <location>
        <begin position="67"/>
        <end position="206"/>
    </location>
</feature>
<evidence type="ECO:0000259" key="3">
    <source>
        <dbReference type="Pfam" id="PF25917"/>
    </source>
</evidence>
<comment type="caution">
    <text evidence="6">The sequence shown here is derived from an EMBL/GenBank/DDBJ whole genome shotgun (WGS) entry which is preliminary data.</text>
</comment>